<dbReference type="PANTHER" id="PTHR30292:SF0">
    <property type="entry name" value="5-OXOPROLINASE SUBUNIT A"/>
    <property type="match status" value="1"/>
</dbReference>
<dbReference type="SUPFAM" id="SSF88713">
    <property type="entry name" value="Glycoside hydrolase/deacetylase"/>
    <property type="match status" value="1"/>
</dbReference>
<dbReference type="NCBIfam" id="NF003816">
    <property type="entry name" value="PRK05406.1-5"/>
    <property type="match status" value="1"/>
</dbReference>
<dbReference type="NCBIfam" id="NF003814">
    <property type="entry name" value="PRK05406.1-3"/>
    <property type="match status" value="1"/>
</dbReference>
<proteinExistence type="predicted"/>
<dbReference type="Pfam" id="PF03746">
    <property type="entry name" value="LamB_YcsF"/>
    <property type="match status" value="1"/>
</dbReference>
<dbReference type="InterPro" id="IPR011330">
    <property type="entry name" value="Glyco_hydro/deAcase_b/a-brl"/>
</dbReference>
<dbReference type="PANTHER" id="PTHR30292">
    <property type="entry name" value="UNCHARACTERIZED PROTEIN YBGL-RELATED"/>
    <property type="match status" value="1"/>
</dbReference>
<gene>
    <name evidence="1" type="ORF">GCM10025881_33530</name>
</gene>
<comment type="caution">
    <text evidence="1">The sequence shown here is derived from an EMBL/GenBank/DDBJ whole genome shotgun (WGS) entry which is preliminary data.</text>
</comment>
<accession>A0ABQ6KCI1</accession>
<dbReference type="RefSeq" id="WP_284255083.1">
    <property type="nucleotide sequence ID" value="NZ_BAAAQO010000004.1"/>
</dbReference>
<evidence type="ECO:0000313" key="1">
    <source>
        <dbReference type="EMBL" id="GMA96529.1"/>
    </source>
</evidence>
<protein>
    <submittedName>
        <fullName evidence="1">UPF0271 protein</fullName>
    </submittedName>
</protein>
<organism evidence="1 2">
    <name type="scientific">Pseudolysinimonas kribbensis</name>
    <dbReference type="NCBI Taxonomy" id="433641"/>
    <lineage>
        <taxon>Bacteria</taxon>
        <taxon>Bacillati</taxon>
        <taxon>Actinomycetota</taxon>
        <taxon>Actinomycetes</taxon>
        <taxon>Micrococcales</taxon>
        <taxon>Microbacteriaceae</taxon>
        <taxon>Pseudolysinimonas</taxon>
    </lineage>
</organism>
<dbReference type="CDD" id="cd10787">
    <property type="entry name" value="LamB_YcsF_like"/>
    <property type="match status" value="1"/>
</dbReference>
<keyword evidence="2" id="KW-1185">Reference proteome</keyword>
<sequence length="244" mass="25578">MAFEIDLNSDLGEGFGAWPMGDDEAMLGIVTSANIACGAHAGDAGIMRRRCESAVERGVRIGAHVGYRDLHGFGRRHLAMDARAVEDETLHQLGALGAAATAAGGRVRYVKPHGALYHDASDDPGLAAAIAGAMAMIDRGLALLGPADTELERAAAAHGLAFVAEGFADRRYRDDGRLVDRREPDAMLDGDDALAQALRLARGESAAPRVGSICVHGDTPGAVAMARRIRERLTGDGITLRAFA</sequence>
<evidence type="ECO:0000313" key="2">
    <source>
        <dbReference type="Proteomes" id="UP001157034"/>
    </source>
</evidence>
<dbReference type="Gene3D" id="3.20.20.370">
    <property type="entry name" value="Glycoside hydrolase/deacetylase"/>
    <property type="match status" value="1"/>
</dbReference>
<reference evidence="2" key="1">
    <citation type="journal article" date="2019" name="Int. J. Syst. Evol. Microbiol.">
        <title>The Global Catalogue of Microorganisms (GCM) 10K type strain sequencing project: providing services to taxonomists for standard genome sequencing and annotation.</title>
        <authorList>
            <consortium name="The Broad Institute Genomics Platform"/>
            <consortium name="The Broad Institute Genome Sequencing Center for Infectious Disease"/>
            <person name="Wu L."/>
            <person name="Ma J."/>
        </authorList>
    </citation>
    <scope>NUCLEOTIDE SEQUENCE [LARGE SCALE GENOMIC DNA]</scope>
    <source>
        <strain evidence="2">NBRC 108894</strain>
    </source>
</reference>
<dbReference type="EMBL" id="BSVB01000001">
    <property type="protein sequence ID" value="GMA96529.1"/>
    <property type="molecule type" value="Genomic_DNA"/>
</dbReference>
<dbReference type="Proteomes" id="UP001157034">
    <property type="component" value="Unassembled WGS sequence"/>
</dbReference>
<dbReference type="InterPro" id="IPR005501">
    <property type="entry name" value="LamB/YcsF/PxpA-like"/>
</dbReference>
<name>A0ABQ6KCI1_9MICO</name>